<evidence type="ECO:0000256" key="4">
    <source>
        <dbReference type="ARBA" id="ARBA00022801"/>
    </source>
</evidence>
<evidence type="ECO:0000259" key="7">
    <source>
        <dbReference type="Pfam" id="PF01850"/>
    </source>
</evidence>
<comment type="function">
    <text evidence="6">Toxic component of a toxin-antitoxin (TA) system. An RNase.</text>
</comment>
<dbReference type="HAMAP" id="MF_00265">
    <property type="entry name" value="VapC_Nob1"/>
    <property type="match status" value="1"/>
</dbReference>
<dbReference type="SUPFAM" id="SSF88723">
    <property type="entry name" value="PIN domain-like"/>
    <property type="match status" value="1"/>
</dbReference>
<name>A0ABP9Q0Y5_9PSEU</name>
<dbReference type="InterPro" id="IPR006226">
    <property type="entry name" value="Mtu_PIN"/>
</dbReference>
<keyword evidence="5 6" id="KW-0460">Magnesium</keyword>
<dbReference type="NCBIfam" id="TIGR00028">
    <property type="entry name" value="Mtu_PIN_fam"/>
    <property type="match status" value="1"/>
</dbReference>
<feature type="binding site" evidence="6">
    <location>
        <position position="3"/>
    </location>
    <ligand>
        <name>Mg(2+)</name>
        <dbReference type="ChEBI" id="CHEBI:18420"/>
    </ligand>
</feature>
<organism evidence="8 9">
    <name type="scientific">Pseudonocardia eucalypti</name>
    <dbReference type="NCBI Taxonomy" id="648755"/>
    <lineage>
        <taxon>Bacteria</taxon>
        <taxon>Bacillati</taxon>
        <taxon>Actinomycetota</taxon>
        <taxon>Actinomycetes</taxon>
        <taxon>Pseudonocardiales</taxon>
        <taxon>Pseudonocardiaceae</taxon>
        <taxon>Pseudonocardia</taxon>
    </lineage>
</organism>
<sequence length="140" mass="15358">MLDANVLIALSLSDHVHHNAAQDWLARCTDPVASCPITEGSLVRQVIRAGYPADEATALLARIARQQRHEFWPDTLSYRDVSFAGVVGHRQVTDTYLAHLARAHQGRLATFDRGLASLHADVAELVPTEPPGPPRPRDPD</sequence>
<keyword evidence="2 6" id="KW-0540">Nuclease</keyword>
<protein>
    <recommendedName>
        <fullName evidence="6">Ribonuclease VapC</fullName>
        <shortName evidence="6">RNase VapC</shortName>
        <ecNumber evidence="6">3.1.-.-</ecNumber>
    </recommendedName>
    <alternativeName>
        <fullName evidence="6">Toxin VapC</fullName>
    </alternativeName>
</protein>
<evidence type="ECO:0000256" key="2">
    <source>
        <dbReference type="ARBA" id="ARBA00022722"/>
    </source>
</evidence>
<comment type="cofactor">
    <cofactor evidence="6">
        <name>Mg(2+)</name>
        <dbReference type="ChEBI" id="CHEBI:18420"/>
    </cofactor>
</comment>
<comment type="caution">
    <text evidence="8">The sequence shown here is derived from an EMBL/GenBank/DDBJ whole genome shotgun (WGS) entry which is preliminary data.</text>
</comment>
<keyword evidence="4 6" id="KW-0378">Hydrolase</keyword>
<evidence type="ECO:0000256" key="3">
    <source>
        <dbReference type="ARBA" id="ARBA00022723"/>
    </source>
</evidence>
<dbReference type="EMBL" id="BAABJP010000007">
    <property type="protein sequence ID" value="GAA5152326.1"/>
    <property type="molecule type" value="Genomic_DNA"/>
</dbReference>
<gene>
    <name evidence="8" type="primary">vapC29</name>
    <name evidence="6" type="synonym">vapC</name>
    <name evidence="8" type="ORF">GCM10023321_20810</name>
</gene>
<evidence type="ECO:0000313" key="9">
    <source>
        <dbReference type="Proteomes" id="UP001428817"/>
    </source>
</evidence>
<keyword evidence="3 6" id="KW-0479">Metal-binding</keyword>
<dbReference type="EC" id="3.1.-.-" evidence="6"/>
<dbReference type="InterPro" id="IPR029060">
    <property type="entry name" value="PIN-like_dom_sf"/>
</dbReference>
<keyword evidence="6" id="KW-0800">Toxin</keyword>
<feature type="binding site" evidence="6">
    <location>
        <position position="94"/>
    </location>
    <ligand>
        <name>Mg(2+)</name>
        <dbReference type="ChEBI" id="CHEBI:18420"/>
    </ligand>
</feature>
<accession>A0ABP9Q0Y5</accession>
<evidence type="ECO:0000256" key="6">
    <source>
        <dbReference type="HAMAP-Rule" id="MF_00265"/>
    </source>
</evidence>
<feature type="domain" description="PIN" evidence="7">
    <location>
        <begin position="1"/>
        <end position="117"/>
    </location>
</feature>
<dbReference type="Pfam" id="PF01850">
    <property type="entry name" value="PIN"/>
    <property type="match status" value="1"/>
</dbReference>
<comment type="similarity">
    <text evidence="6">Belongs to the PINc/VapC protein family.</text>
</comment>
<evidence type="ECO:0000256" key="5">
    <source>
        <dbReference type="ARBA" id="ARBA00022842"/>
    </source>
</evidence>
<reference evidence="9" key="1">
    <citation type="journal article" date="2019" name="Int. J. Syst. Evol. Microbiol.">
        <title>The Global Catalogue of Microorganisms (GCM) 10K type strain sequencing project: providing services to taxonomists for standard genome sequencing and annotation.</title>
        <authorList>
            <consortium name="The Broad Institute Genomics Platform"/>
            <consortium name="The Broad Institute Genome Sequencing Center for Infectious Disease"/>
            <person name="Wu L."/>
            <person name="Ma J."/>
        </authorList>
    </citation>
    <scope>NUCLEOTIDE SEQUENCE [LARGE SCALE GENOMIC DNA]</scope>
    <source>
        <strain evidence="9">JCM 18303</strain>
    </source>
</reference>
<evidence type="ECO:0000256" key="1">
    <source>
        <dbReference type="ARBA" id="ARBA00022649"/>
    </source>
</evidence>
<keyword evidence="9" id="KW-1185">Reference proteome</keyword>
<evidence type="ECO:0000313" key="8">
    <source>
        <dbReference type="EMBL" id="GAA5152326.1"/>
    </source>
</evidence>
<dbReference type="InterPro" id="IPR022907">
    <property type="entry name" value="VapC_family"/>
</dbReference>
<proteinExistence type="inferred from homology"/>
<dbReference type="InterPro" id="IPR002716">
    <property type="entry name" value="PIN_dom"/>
</dbReference>
<dbReference type="Gene3D" id="3.40.50.1010">
    <property type="entry name" value="5'-nuclease"/>
    <property type="match status" value="1"/>
</dbReference>
<keyword evidence="1 6" id="KW-1277">Toxin-antitoxin system</keyword>
<dbReference type="Proteomes" id="UP001428817">
    <property type="component" value="Unassembled WGS sequence"/>
</dbReference>